<dbReference type="EMBL" id="LAOI01000001">
    <property type="protein sequence ID" value="KJV90490.1"/>
    <property type="molecule type" value="Genomic_DNA"/>
</dbReference>
<evidence type="ECO:0000313" key="2">
    <source>
        <dbReference type="Proteomes" id="UP000033661"/>
    </source>
</evidence>
<name>A0A0F3QD18_RICBE</name>
<protein>
    <submittedName>
        <fullName evidence="1">Uncharacterized protein</fullName>
    </submittedName>
</protein>
<evidence type="ECO:0000313" key="1">
    <source>
        <dbReference type="EMBL" id="KJV90490.1"/>
    </source>
</evidence>
<comment type="caution">
    <text evidence="1">The sequence shown here is derived from an EMBL/GenBank/DDBJ whole genome shotgun (WGS) entry which is preliminary data.</text>
</comment>
<gene>
    <name evidence="1" type="ORF">RBEAN4_1494</name>
</gene>
<accession>A0A0F3QD18</accession>
<reference evidence="1 2" key="1">
    <citation type="submission" date="2015-02" db="EMBL/GenBank/DDBJ databases">
        <title>Genome Sequencing of Rickettsiales.</title>
        <authorList>
            <person name="Daugherty S.C."/>
            <person name="Su Q."/>
            <person name="Abolude K."/>
            <person name="Beier-Sexton M."/>
            <person name="Carlyon J.A."/>
            <person name="Carter R."/>
            <person name="Day N.P."/>
            <person name="Dumler S.J."/>
            <person name="Dyachenko V."/>
            <person name="Godinez A."/>
            <person name="Kurtti T.J."/>
            <person name="Lichay M."/>
            <person name="Mullins K.E."/>
            <person name="Ott S."/>
            <person name="Pappas-Brown V."/>
            <person name="Paris D.H."/>
            <person name="Patel P."/>
            <person name="Richards A.L."/>
            <person name="Sadzewicz L."/>
            <person name="Sears K."/>
            <person name="Seidman D."/>
            <person name="Sengamalay N."/>
            <person name="Stenos J."/>
            <person name="Tallon L.J."/>
            <person name="Vincent G."/>
            <person name="Fraser C.M."/>
            <person name="Munderloh U."/>
            <person name="Dunning-Hotopp J.C."/>
        </authorList>
    </citation>
    <scope>NUCLEOTIDE SEQUENCE [LARGE SCALE GENOMIC DNA]</scope>
    <source>
        <strain evidence="1 2">RML An4</strain>
    </source>
</reference>
<dbReference type="Proteomes" id="UP000033661">
    <property type="component" value="Unassembled WGS sequence"/>
</dbReference>
<proteinExistence type="predicted"/>
<dbReference type="AlphaFoldDB" id="A0A0F3QD18"/>
<keyword evidence="2" id="KW-1185">Reference proteome</keyword>
<sequence length="42" mass="4962">MKNWLNNLLQTYLDSKNSEDAAIHFEEFYIFKEVDMCGKAFG</sequence>
<organism evidence="1 2">
    <name type="scientific">Rickettsia bellii str. RML An4</name>
    <dbReference type="NCBI Taxonomy" id="1359193"/>
    <lineage>
        <taxon>Bacteria</taxon>
        <taxon>Pseudomonadati</taxon>
        <taxon>Pseudomonadota</taxon>
        <taxon>Alphaproteobacteria</taxon>
        <taxon>Rickettsiales</taxon>
        <taxon>Rickettsiaceae</taxon>
        <taxon>Rickettsieae</taxon>
        <taxon>Rickettsia</taxon>
        <taxon>belli group</taxon>
    </lineage>
</organism>